<accession>A0ABZ2R8U4</accession>
<dbReference type="RefSeq" id="WP_406635663.1">
    <property type="nucleotide sequence ID" value="NZ_CP148033.1"/>
</dbReference>
<evidence type="ECO:0000313" key="2">
    <source>
        <dbReference type="EMBL" id="WXK93364.1"/>
    </source>
</evidence>
<evidence type="ECO:0008006" key="4">
    <source>
        <dbReference type="Google" id="ProtNLM"/>
    </source>
</evidence>
<sequence length="252" mass="24154">MSDTAGTRSDAFVDQLLLEAGMDDDGRLRPALLELRALADTAPEPSAAIAALMAPAGAAGPAAPAPAAPEESPRVDELAARRKVKRRIALTTLSVAVSLSAGGAVAAASDQGIRESLTQLNHTITAFVTGAAPSPAGHQTGQPAAPLPSAPAGTAPAGAAPSGTAPGGSASVPGDPAEATQPAAAPPSDGAVAPGTPAGQPDSPGKSAEVPAPGTLPGAVPGHVADGLGKPPEVPVPSEVPLPGNLPSVPLP</sequence>
<evidence type="ECO:0000256" key="1">
    <source>
        <dbReference type="SAM" id="MobiDB-lite"/>
    </source>
</evidence>
<feature type="region of interest" description="Disordered" evidence="1">
    <location>
        <begin position="58"/>
        <end position="78"/>
    </location>
</feature>
<evidence type="ECO:0000313" key="3">
    <source>
        <dbReference type="Proteomes" id="UP001623384"/>
    </source>
</evidence>
<feature type="compositionally biased region" description="Low complexity" evidence="1">
    <location>
        <begin position="150"/>
        <end position="187"/>
    </location>
</feature>
<gene>
    <name evidence="2" type="ORF">WHH00_00810</name>
</gene>
<proteinExistence type="predicted"/>
<feature type="region of interest" description="Disordered" evidence="1">
    <location>
        <begin position="130"/>
        <end position="252"/>
    </location>
</feature>
<dbReference type="EMBL" id="CP148033">
    <property type="protein sequence ID" value="WXK93364.1"/>
    <property type="molecule type" value="Genomic_DNA"/>
</dbReference>
<reference evidence="2 3" key="1">
    <citation type="submission" date="2024-03" db="EMBL/GenBank/DDBJ databases">
        <title>Rhodococcus navarretei sp. nov. and Pseudarthrobacter quantumdoti sp. nov., two new species with the ability to biosynthesize Quantum Dots isolated from soil samples at Union Glacier, Antarctica.</title>
        <authorList>
            <person name="Vargas M."/>
        </authorList>
    </citation>
    <scope>NUCLEOTIDE SEQUENCE [LARGE SCALE GENOMIC DNA]</scope>
    <source>
        <strain evidence="2 3">RC-2-3</strain>
    </source>
</reference>
<dbReference type="Proteomes" id="UP001623384">
    <property type="component" value="Chromosome"/>
</dbReference>
<organism evidence="2 3">
    <name type="scientific">Pseudarthrobacter quantipunctorum</name>
    <dbReference type="NCBI Taxonomy" id="3128980"/>
    <lineage>
        <taxon>Bacteria</taxon>
        <taxon>Bacillati</taxon>
        <taxon>Actinomycetota</taxon>
        <taxon>Actinomycetes</taxon>
        <taxon>Micrococcales</taxon>
        <taxon>Micrococcaceae</taxon>
        <taxon>Pseudarthrobacter</taxon>
    </lineage>
</organism>
<name>A0ABZ2R8U4_9MICC</name>
<keyword evidence="3" id="KW-1185">Reference proteome</keyword>
<protein>
    <recommendedName>
        <fullName evidence="4">Anti-sigma-D factor RsdA sigma factor binding region domain-containing protein</fullName>
    </recommendedName>
</protein>